<evidence type="ECO:0000313" key="2">
    <source>
        <dbReference type="Proteomes" id="UP001497535"/>
    </source>
</evidence>
<proteinExistence type="predicted"/>
<sequence length="100" mass="11433">MKSFSLNIFLLVALILLLDKHQNEKHSFGVLADPEPYRSPDVIAAEARARARAIEAENRARRARLEAEARARRLEAEARARRIEAEARAAAARQFILFYF</sequence>
<evidence type="ECO:0000313" key="1">
    <source>
        <dbReference type="EMBL" id="CAK5065759.1"/>
    </source>
</evidence>
<organism evidence="1 2">
    <name type="scientific">Meloidogyne enterolobii</name>
    <name type="common">Root-knot nematode worm</name>
    <name type="synonym">Meloidogyne mayaguensis</name>
    <dbReference type="NCBI Taxonomy" id="390850"/>
    <lineage>
        <taxon>Eukaryota</taxon>
        <taxon>Metazoa</taxon>
        <taxon>Ecdysozoa</taxon>
        <taxon>Nematoda</taxon>
        <taxon>Chromadorea</taxon>
        <taxon>Rhabditida</taxon>
        <taxon>Tylenchina</taxon>
        <taxon>Tylenchomorpha</taxon>
        <taxon>Tylenchoidea</taxon>
        <taxon>Meloidogynidae</taxon>
        <taxon>Meloidogyninae</taxon>
        <taxon>Meloidogyne</taxon>
    </lineage>
</organism>
<name>A0ACB0YWB5_MELEN</name>
<dbReference type="EMBL" id="CAVMJV010000019">
    <property type="protein sequence ID" value="CAK5065759.1"/>
    <property type="molecule type" value="Genomic_DNA"/>
</dbReference>
<protein>
    <submittedName>
        <fullName evidence="1">Uncharacterized protein</fullName>
    </submittedName>
</protein>
<keyword evidence="2" id="KW-1185">Reference proteome</keyword>
<accession>A0ACB0YWB5</accession>
<dbReference type="Proteomes" id="UP001497535">
    <property type="component" value="Unassembled WGS sequence"/>
</dbReference>
<comment type="caution">
    <text evidence="1">The sequence shown here is derived from an EMBL/GenBank/DDBJ whole genome shotgun (WGS) entry which is preliminary data.</text>
</comment>
<gene>
    <name evidence="1" type="ORF">MENTE1834_LOCUS17407</name>
</gene>
<reference evidence="1" key="1">
    <citation type="submission" date="2023-11" db="EMBL/GenBank/DDBJ databases">
        <authorList>
            <person name="Poullet M."/>
        </authorList>
    </citation>
    <scope>NUCLEOTIDE SEQUENCE</scope>
    <source>
        <strain evidence="1">E1834</strain>
    </source>
</reference>